<comment type="similarity">
    <text evidence="2">Belongs to the pseudouridine synthase RluA family.</text>
</comment>
<comment type="caution">
    <text evidence="6">The sequence shown here is derived from an EMBL/GenBank/DDBJ whole genome shotgun (WGS) entry which is preliminary data.</text>
</comment>
<evidence type="ECO:0000256" key="1">
    <source>
        <dbReference type="ARBA" id="ARBA00000073"/>
    </source>
</evidence>
<accession>A0A178MAF6</accession>
<dbReference type="STRING" id="1707952.A6A03_14310"/>
<evidence type="ECO:0000256" key="2">
    <source>
        <dbReference type="ARBA" id="ARBA00010876"/>
    </source>
</evidence>
<dbReference type="Pfam" id="PF00849">
    <property type="entry name" value="PseudoU_synth_2"/>
    <property type="match status" value="1"/>
</dbReference>
<dbReference type="GO" id="GO:0009982">
    <property type="term" value="F:pseudouridine synthase activity"/>
    <property type="evidence" value="ECO:0007669"/>
    <property type="project" value="InterPro"/>
</dbReference>
<dbReference type="InterPro" id="IPR050188">
    <property type="entry name" value="RluA_PseudoU_synthase"/>
</dbReference>
<dbReference type="SUPFAM" id="SSF55120">
    <property type="entry name" value="Pseudouridine synthase"/>
    <property type="match status" value="1"/>
</dbReference>
<dbReference type="RefSeq" id="WP_066787402.1">
    <property type="nucleotide sequence ID" value="NZ_LWQS01000053.1"/>
</dbReference>
<protein>
    <recommendedName>
        <fullName evidence="3">RNA pseudouridylate synthase</fullName>
    </recommendedName>
    <alternativeName>
        <fullName evidence="4">RNA-uridine isomerase</fullName>
    </alternativeName>
</protein>
<dbReference type="Gene3D" id="3.30.2350.10">
    <property type="entry name" value="Pseudouridine synthase"/>
    <property type="match status" value="1"/>
</dbReference>
<name>A0A178MAF6_9CHLR</name>
<proteinExistence type="inferred from homology"/>
<sequence>MPPEAIALLLTSDDAGRPLGEIVVERLGELGRQAAARGGLWLHRRRVTADMPAVAGETLLVRLPPAGGYCDAPVTLAHIIYEDDDLLVINKPPACYVGDTPWDTQGSVLAVLTQLLAARDGQAPTLHLAHQLDFGTSGILVLSKHPRANAPLHAVFNRGQAQKRYLVVCTGYMPAQAELVTGHGRAAGGRWRLYDQAEIGRALPDGQRVKLAHTRFVLRRQFAQAALVWAIPLTGRTHQIRLHLASLGCPILGDERYGGPTAVAGLTLAHPLLHAAELSLPHPRDGKLLHLFCPSPPVFVTAVSRLAGG</sequence>
<dbReference type="GO" id="GO:0003723">
    <property type="term" value="F:RNA binding"/>
    <property type="evidence" value="ECO:0007669"/>
    <property type="project" value="InterPro"/>
</dbReference>
<evidence type="ECO:0000313" key="6">
    <source>
        <dbReference type="EMBL" id="OAN45533.1"/>
    </source>
</evidence>
<organism evidence="6 7">
    <name type="scientific">Chloroflexus islandicus</name>
    <dbReference type="NCBI Taxonomy" id="1707952"/>
    <lineage>
        <taxon>Bacteria</taxon>
        <taxon>Bacillati</taxon>
        <taxon>Chloroflexota</taxon>
        <taxon>Chloroflexia</taxon>
        <taxon>Chloroflexales</taxon>
        <taxon>Chloroflexineae</taxon>
        <taxon>Chloroflexaceae</taxon>
        <taxon>Chloroflexus</taxon>
    </lineage>
</organism>
<dbReference type="PANTHER" id="PTHR21600">
    <property type="entry name" value="MITOCHONDRIAL RNA PSEUDOURIDINE SYNTHASE"/>
    <property type="match status" value="1"/>
</dbReference>
<dbReference type="GO" id="GO:0000455">
    <property type="term" value="P:enzyme-directed rRNA pseudouridine synthesis"/>
    <property type="evidence" value="ECO:0007669"/>
    <property type="project" value="TreeGrafter"/>
</dbReference>
<keyword evidence="7" id="KW-1185">Reference proteome</keyword>
<comment type="catalytic activity">
    <reaction evidence="1">
        <text>a uridine in RNA = a pseudouridine in RNA</text>
        <dbReference type="Rhea" id="RHEA:48348"/>
        <dbReference type="Rhea" id="RHEA-COMP:12068"/>
        <dbReference type="Rhea" id="RHEA-COMP:12069"/>
        <dbReference type="ChEBI" id="CHEBI:65314"/>
        <dbReference type="ChEBI" id="CHEBI:65315"/>
    </reaction>
</comment>
<dbReference type="GO" id="GO:0140098">
    <property type="term" value="F:catalytic activity, acting on RNA"/>
    <property type="evidence" value="ECO:0007669"/>
    <property type="project" value="UniProtKB-ARBA"/>
</dbReference>
<evidence type="ECO:0000313" key="7">
    <source>
        <dbReference type="Proteomes" id="UP000078287"/>
    </source>
</evidence>
<dbReference type="InterPro" id="IPR006145">
    <property type="entry name" value="PsdUridine_synth_RsuA/RluA"/>
</dbReference>
<evidence type="ECO:0000259" key="5">
    <source>
        <dbReference type="Pfam" id="PF00849"/>
    </source>
</evidence>
<dbReference type="PANTHER" id="PTHR21600:SF44">
    <property type="entry name" value="RIBOSOMAL LARGE SUBUNIT PSEUDOURIDINE SYNTHASE D"/>
    <property type="match status" value="1"/>
</dbReference>
<dbReference type="EMBL" id="LWQS01000053">
    <property type="protein sequence ID" value="OAN45533.1"/>
    <property type="molecule type" value="Genomic_DNA"/>
</dbReference>
<evidence type="ECO:0000256" key="3">
    <source>
        <dbReference type="ARBA" id="ARBA00031870"/>
    </source>
</evidence>
<dbReference type="InterPro" id="IPR020103">
    <property type="entry name" value="PsdUridine_synth_cat_dom_sf"/>
</dbReference>
<feature type="domain" description="Pseudouridine synthase RsuA/RluA-like" evidence="5">
    <location>
        <begin position="85"/>
        <end position="246"/>
    </location>
</feature>
<dbReference type="OrthoDB" id="9773999at2"/>
<gene>
    <name evidence="6" type="ORF">A6A03_14310</name>
</gene>
<evidence type="ECO:0000256" key="4">
    <source>
        <dbReference type="ARBA" id="ARBA00033164"/>
    </source>
</evidence>
<reference evidence="6 7" key="1">
    <citation type="submission" date="2016-04" db="EMBL/GenBank/DDBJ databases">
        <title>Chloroflexus islandicus sp. nov., a thermophilic filamentous anoxygenic phototrophic bacterium from geyser Strokkur (Iceland).</title>
        <authorList>
            <person name="Gaisin V.A."/>
            <person name="Kalashnikov A.M."/>
            <person name="Sukhacheva M.V."/>
            <person name="Grouzdev D.S."/>
            <person name="Ivanov T.M."/>
            <person name="Kuznetsov B."/>
            <person name="Gorlenko V.M."/>
        </authorList>
    </citation>
    <scope>NUCLEOTIDE SEQUENCE [LARGE SCALE GENOMIC DNA]</scope>
    <source>
        <strain evidence="7">isl-2</strain>
    </source>
</reference>
<dbReference type="Proteomes" id="UP000078287">
    <property type="component" value="Unassembled WGS sequence"/>
</dbReference>
<dbReference type="CDD" id="cd02869">
    <property type="entry name" value="PseudoU_synth_RluA_like"/>
    <property type="match status" value="1"/>
</dbReference>
<dbReference type="AlphaFoldDB" id="A0A178MAF6"/>